<name>A0A7C9LL46_9GAMM</name>
<keyword evidence="3" id="KW-0378">Hydrolase</keyword>
<evidence type="ECO:0000313" key="3">
    <source>
        <dbReference type="EMBL" id="MUV13984.1"/>
    </source>
</evidence>
<feature type="domain" description="Cell wall hydrolase SleB" evidence="2">
    <location>
        <begin position="34"/>
        <end position="142"/>
    </location>
</feature>
<proteinExistence type="predicted"/>
<dbReference type="EMBL" id="WOXT01000002">
    <property type="protein sequence ID" value="MUV13984.1"/>
    <property type="molecule type" value="Genomic_DNA"/>
</dbReference>
<dbReference type="Gene3D" id="1.10.10.2520">
    <property type="entry name" value="Cell wall hydrolase SleB, domain 1"/>
    <property type="match status" value="1"/>
</dbReference>
<keyword evidence="4" id="KW-1185">Reference proteome</keyword>
<organism evidence="3 4">
    <name type="scientific">Noviluteimonas gilva</name>
    <dbReference type="NCBI Taxonomy" id="2682097"/>
    <lineage>
        <taxon>Bacteria</taxon>
        <taxon>Pseudomonadati</taxon>
        <taxon>Pseudomonadota</taxon>
        <taxon>Gammaproteobacteria</taxon>
        <taxon>Lysobacterales</taxon>
        <taxon>Lysobacteraceae</taxon>
        <taxon>Noviluteimonas</taxon>
    </lineage>
</organism>
<dbReference type="AlphaFoldDB" id="A0A7C9LL46"/>
<protein>
    <submittedName>
        <fullName evidence="3">Cell wall hydrolase</fullName>
    </submittedName>
</protein>
<dbReference type="InterPro" id="IPR011105">
    <property type="entry name" value="Cell_wall_hydrolase_SleB"/>
</dbReference>
<dbReference type="Pfam" id="PF07486">
    <property type="entry name" value="Hydrolase_2"/>
    <property type="match status" value="1"/>
</dbReference>
<feature type="signal peptide" evidence="1">
    <location>
        <begin position="1"/>
        <end position="17"/>
    </location>
</feature>
<dbReference type="RefSeq" id="WP_156641319.1">
    <property type="nucleotide sequence ID" value="NZ_WOXT01000002.1"/>
</dbReference>
<dbReference type="GO" id="GO:0016787">
    <property type="term" value="F:hydrolase activity"/>
    <property type="evidence" value="ECO:0007669"/>
    <property type="project" value="UniProtKB-KW"/>
</dbReference>
<sequence>MKLAWILWLSHVLPQPAADSLCLSTTVYLEARDQSALGQQAVAEVALRRRDSGLWGDNLCSVVTAKKQFAPTIVPADTRLRGGEAWSNAVSVALEAERNWALPYGQRQEVVPGASHFAAHAIATPAWSNAFQVARIGDHTFYRVQTLKPRHG</sequence>
<evidence type="ECO:0000259" key="2">
    <source>
        <dbReference type="Pfam" id="PF07486"/>
    </source>
</evidence>
<keyword evidence="1" id="KW-0732">Signal</keyword>
<reference evidence="3 4" key="1">
    <citation type="submission" date="2019-12" db="EMBL/GenBank/DDBJ databases">
        <authorList>
            <person name="Xu J."/>
        </authorList>
    </citation>
    <scope>NUCLEOTIDE SEQUENCE [LARGE SCALE GENOMIC DNA]</scope>
    <source>
        <strain evidence="3 4">HX-5-24</strain>
    </source>
</reference>
<evidence type="ECO:0000313" key="4">
    <source>
        <dbReference type="Proteomes" id="UP000479692"/>
    </source>
</evidence>
<evidence type="ECO:0000256" key="1">
    <source>
        <dbReference type="SAM" id="SignalP"/>
    </source>
</evidence>
<comment type="caution">
    <text evidence="3">The sequence shown here is derived from an EMBL/GenBank/DDBJ whole genome shotgun (WGS) entry which is preliminary data.</text>
</comment>
<gene>
    <name evidence="3" type="ORF">GN331_07150</name>
</gene>
<feature type="chain" id="PRO_5028846259" evidence="1">
    <location>
        <begin position="18"/>
        <end position="152"/>
    </location>
</feature>
<dbReference type="Proteomes" id="UP000479692">
    <property type="component" value="Unassembled WGS sequence"/>
</dbReference>
<accession>A0A7C9LL46</accession>
<dbReference type="InterPro" id="IPR042047">
    <property type="entry name" value="SleB_dom1"/>
</dbReference>